<accession>A0AAW1CKF4</accession>
<sequence length="75" mass="8984">MCFVLQVKWHLCLTDVAQNLNKSKLSNIRMEYKTFLSWNKPFLKYGGHNICNFELFCWQHCWSDLLEILLKSVQS</sequence>
<gene>
    <name evidence="1" type="ORF">O3M35_003432</name>
</gene>
<organism evidence="1 2">
    <name type="scientific">Rhynocoris fuscipes</name>
    <dbReference type="NCBI Taxonomy" id="488301"/>
    <lineage>
        <taxon>Eukaryota</taxon>
        <taxon>Metazoa</taxon>
        <taxon>Ecdysozoa</taxon>
        <taxon>Arthropoda</taxon>
        <taxon>Hexapoda</taxon>
        <taxon>Insecta</taxon>
        <taxon>Pterygota</taxon>
        <taxon>Neoptera</taxon>
        <taxon>Paraneoptera</taxon>
        <taxon>Hemiptera</taxon>
        <taxon>Heteroptera</taxon>
        <taxon>Panheteroptera</taxon>
        <taxon>Cimicomorpha</taxon>
        <taxon>Reduviidae</taxon>
        <taxon>Harpactorinae</taxon>
        <taxon>Harpactorini</taxon>
        <taxon>Rhynocoris</taxon>
    </lineage>
</organism>
<evidence type="ECO:0000313" key="2">
    <source>
        <dbReference type="Proteomes" id="UP001461498"/>
    </source>
</evidence>
<dbReference type="Proteomes" id="UP001461498">
    <property type="component" value="Unassembled WGS sequence"/>
</dbReference>
<name>A0AAW1CKF4_9HEMI</name>
<keyword evidence="2" id="KW-1185">Reference proteome</keyword>
<protein>
    <submittedName>
        <fullName evidence="1">Uncharacterized protein</fullName>
    </submittedName>
</protein>
<proteinExistence type="predicted"/>
<comment type="caution">
    <text evidence="1">The sequence shown here is derived from an EMBL/GenBank/DDBJ whole genome shotgun (WGS) entry which is preliminary data.</text>
</comment>
<dbReference type="EMBL" id="JAPXFL010000012">
    <property type="protein sequence ID" value="KAK9498877.1"/>
    <property type="molecule type" value="Genomic_DNA"/>
</dbReference>
<reference evidence="1 2" key="1">
    <citation type="submission" date="2022-12" db="EMBL/GenBank/DDBJ databases">
        <title>Chromosome-level genome assembly of true bugs.</title>
        <authorList>
            <person name="Ma L."/>
            <person name="Li H."/>
        </authorList>
    </citation>
    <scope>NUCLEOTIDE SEQUENCE [LARGE SCALE GENOMIC DNA]</scope>
    <source>
        <strain evidence="1">Lab_2022b</strain>
    </source>
</reference>
<dbReference type="AlphaFoldDB" id="A0AAW1CKF4"/>
<evidence type="ECO:0000313" key="1">
    <source>
        <dbReference type="EMBL" id="KAK9498877.1"/>
    </source>
</evidence>